<comment type="subcellular location">
    <subcellularLocation>
        <location evidence="2">Cell membrane</location>
        <topology evidence="2">Multi-pass membrane protein</topology>
    </subcellularLocation>
</comment>
<dbReference type="InterPro" id="IPR004358">
    <property type="entry name" value="Sig_transdc_His_kin-like_C"/>
</dbReference>
<feature type="domain" description="Histidine kinase" evidence="11">
    <location>
        <begin position="130"/>
        <end position="321"/>
    </location>
</feature>
<name>A0ABX2IPQ7_9RHOB</name>
<evidence type="ECO:0000259" key="11">
    <source>
        <dbReference type="PROSITE" id="PS50109"/>
    </source>
</evidence>
<dbReference type="CDD" id="cd00082">
    <property type="entry name" value="HisKA"/>
    <property type="match status" value="1"/>
</dbReference>
<evidence type="ECO:0000256" key="7">
    <source>
        <dbReference type="ARBA" id="ARBA00022741"/>
    </source>
</evidence>
<keyword evidence="10" id="KW-0472">Membrane</keyword>
<dbReference type="SUPFAM" id="SSF55874">
    <property type="entry name" value="ATPase domain of HSP90 chaperone/DNA topoisomerase II/histidine kinase"/>
    <property type="match status" value="1"/>
</dbReference>
<feature type="transmembrane region" description="Helical" evidence="10">
    <location>
        <begin position="45"/>
        <end position="66"/>
    </location>
</feature>
<dbReference type="PANTHER" id="PTHR44936">
    <property type="entry name" value="SENSOR PROTEIN CREC"/>
    <property type="match status" value="1"/>
</dbReference>
<dbReference type="EC" id="2.7.13.3" evidence="3"/>
<dbReference type="RefSeq" id="WP_174137352.1">
    <property type="nucleotide sequence ID" value="NZ_JABUFE010000004.1"/>
</dbReference>
<evidence type="ECO:0000256" key="8">
    <source>
        <dbReference type="ARBA" id="ARBA00022777"/>
    </source>
</evidence>
<keyword evidence="7" id="KW-0547">Nucleotide-binding</keyword>
<sequence>MPRNINEKWRPSLGLVLGATLTAVLCIPIIGLITLPYLTRDLGQSVGAILIVVITVVFTLFLGYVLTRVLLRPITTLADRAKALEAGNLDITEPLPHYGTQELRELGQAILDMANTLHDREASVRTYTNHVTHELKSPLTTLQGAAELLQEDLSPEERSQLADSMQQATRRMGALLEAMRELAAAREPLPDGTTTLDVIAPRLKQAFPALTLSIQGGTITLPLLSEGLVIVLTHLIQNAVQHGATSIQLTASDSLILSIQDNGPGISPGNQTRIFDPFFTTRRGDGGTGMGLSIVVSLLNTRGAQIDHVQSPTGARFDIQF</sequence>
<keyword evidence="6" id="KW-0808">Transferase</keyword>
<comment type="catalytic activity">
    <reaction evidence="1">
        <text>ATP + protein L-histidine = ADP + protein N-phospho-L-histidine.</text>
        <dbReference type="EC" id="2.7.13.3"/>
    </reaction>
</comment>
<dbReference type="EMBL" id="JABUFE010000004">
    <property type="protein sequence ID" value="NSX54869.1"/>
    <property type="molecule type" value="Genomic_DNA"/>
</dbReference>
<dbReference type="CDD" id="cd06225">
    <property type="entry name" value="HAMP"/>
    <property type="match status" value="1"/>
</dbReference>
<feature type="transmembrane region" description="Helical" evidence="10">
    <location>
        <begin position="12"/>
        <end position="33"/>
    </location>
</feature>
<dbReference type="Pfam" id="PF00512">
    <property type="entry name" value="HisKA"/>
    <property type="match status" value="1"/>
</dbReference>
<evidence type="ECO:0000256" key="9">
    <source>
        <dbReference type="ARBA" id="ARBA00022840"/>
    </source>
</evidence>
<keyword evidence="10" id="KW-1133">Transmembrane helix</keyword>
<evidence type="ECO:0000256" key="4">
    <source>
        <dbReference type="ARBA" id="ARBA00022475"/>
    </source>
</evidence>
<dbReference type="InterPro" id="IPR050980">
    <property type="entry name" value="2C_sensor_his_kinase"/>
</dbReference>
<dbReference type="InterPro" id="IPR003661">
    <property type="entry name" value="HisK_dim/P_dom"/>
</dbReference>
<dbReference type="SMART" id="SM00387">
    <property type="entry name" value="HATPase_c"/>
    <property type="match status" value="1"/>
</dbReference>
<evidence type="ECO:0000256" key="5">
    <source>
        <dbReference type="ARBA" id="ARBA00022553"/>
    </source>
</evidence>
<dbReference type="InterPro" id="IPR036890">
    <property type="entry name" value="HATPase_C_sf"/>
</dbReference>
<dbReference type="Pfam" id="PF02518">
    <property type="entry name" value="HATPase_c"/>
    <property type="match status" value="1"/>
</dbReference>
<gene>
    <name evidence="13" type="ORF">HRQ87_08660</name>
</gene>
<dbReference type="PROSITE" id="PS50885">
    <property type="entry name" value="HAMP"/>
    <property type="match status" value="1"/>
</dbReference>
<keyword evidence="8" id="KW-0418">Kinase</keyword>
<keyword evidence="14" id="KW-1185">Reference proteome</keyword>
<evidence type="ECO:0000256" key="3">
    <source>
        <dbReference type="ARBA" id="ARBA00012438"/>
    </source>
</evidence>
<dbReference type="Proteomes" id="UP000777935">
    <property type="component" value="Unassembled WGS sequence"/>
</dbReference>
<dbReference type="InterPro" id="IPR005467">
    <property type="entry name" value="His_kinase_dom"/>
</dbReference>
<comment type="caution">
    <text evidence="13">The sequence shown here is derived from an EMBL/GenBank/DDBJ whole genome shotgun (WGS) entry which is preliminary data.</text>
</comment>
<evidence type="ECO:0000313" key="14">
    <source>
        <dbReference type="Proteomes" id="UP000777935"/>
    </source>
</evidence>
<dbReference type="SUPFAM" id="SSF47384">
    <property type="entry name" value="Homodimeric domain of signal transducing histidine kinase"/>
    <property type="match status" value="1"/>
</dbReference>
<reference evidence="13 14" key="1">
    <citation type="submission" date="2020-06" db="EMBL/GenBank/DDBJ databases">
        <title>Sulfitobacter algicola sp. nov., isolated from green algae.</title>
        <authorList>
            <person name="Wang C."/>
        </authorList>
    </citation>
    <scope>NUCLEOTIDE SEQUENCE [LARGE SCALE GENOMIC DNA]</scope>
    <source>
        <strain evidence="13 14">1151</strain>
    </source>
</reference>
<keyword evidence="9" id="KW-0067">ATP-binding</keyword>
<feature type="domain" description="HAMP" evidence="12">
    <location>
        <begin position="68"/>
        <end position="122"/>
    </location>
</feature>
<keyword evidence="5" id="KW-0597">Phosphoprotein</keyword>
<evidence type="ECO:0000256" key="1">
    <source>
        <dbReference type="ARBA" id="ARBA00000085"/>
    </source>
</evidence>
<dbReference type="InterPro" id="IPR003660">
    <property type="entry name" value="HAMP_dom"/>
</dbReference>
<dbReference type="InterPro" id="IPR003594">
    <property type="entry name" value="HATPase_dom"/>
</dbReference>
<evidence type="ECO:0000259" key="12">
    <source>
        <dbReference type="PROSITE" id="PS50885"/>
    </source>
</evidence>
<dbReference type="Gene3D" id="6.10.340.10">
    <property type="match status" value="1"/>
</dbReference>
<evidence type="ECO:0000313" key="13">
    <source>
        <dbReference type="EMBL" id="NSX54869.1"/>
    </source>
</evidence>
<dbReference type="Gene3D" id="3.30.565.10">
    <property type="entry name" value="Histidine kinase-like ATPase, C-terminal domain"/>
    <property type="match status" value="1"/>
</dbReference>
<protein>
    <recommendedName>
        <fullName evidence="3">histidine kinase</fullName>
        <ecNumber evidence="3">2.7.13.3</ecNumber>
    </recommendedName>
</protein>
<dbReference type="SMART" id="SM00304">
    <property type="entry name" value="HAMP"/>
    <property type="match status" value="1"/>
</dbReference>
<dbReference type="PROSITE" id="PS50109">
    <property type="entry name" value="HIS_KIN"/>
    <property type="match status" value="1"/>
</dbReference>
<dbReference type="SMART" id="SM00388">
    <property type="entry name" value="HisKA"/>
    <property type="match status" value="1"/>
</dbReference>
<accession>A0ABX2IPQ7</accession>
<keyword evidence="4" id="KW-1003">Cell membrane</keyword>
<dbReference type="Gene3D" id="1.10.287.130">
    <property type="match status" value="1"/>
</dbReference>
<dbReference type="InterPro" id="IPR036097">
    <property type="entry name" value="HisK_dim/P_sf"/>
</dbReference>
<evidence type="ECO:0000256" key="2">
    <source>
        <dbReference type="ARBA" id="ARBA00004651"/>
    </source>
</evidence>
<dbReference type="PRINTS" id="PR00344">
    <property type="entry name" value="BCTRLSENSOR"/>
</dbReference>
<proteinExistence type="predicted"/>
<dbReference type="PANTHER" id="PTHR44936:SF10">
    <property type="entry name" value="SENSOR PROTEIN RSTB"/>
    <property type="match status" value="1"/>
</dbReference>
<evidence type="ECO:0000256" key="6">
    <source>
        <dbReference type="ARBA" id="ARBA00022679"/>
    </source>
</evidence>
<evidence type="ECO:0000256" key="10">
    <source>
        <dbReference type="SAM" id="Phobius"/>
    </source>
</evidence>
<organism evidence="13 14">
    <name type="scientific">Parasulfitobacter algicola</name>
    <dbReference type="NCBI Taxonomy" id="2614809"/>
    <lineage>
        <taxon>Bacteria</taxon>
        <taxon>Pseudomonadati</taxon>
        <taxon>Pseudomonadota</taxon>
        <taxon>Alphaproteobacteria</taxon>
        <taxon>Rhodobacterales</taxon>
        <taxon>Roseobacteraceae</taxon>
        <taxon>Parasulfitobacter</taxon>
    </lineage>
</organism>
<keyword evidence="10" id="KW-0812">Transmembrane</keyword>
<dbReference type="Pfam" id="PF00672">
    <property type="entry name" value="HAMP"/>
    <property type="match status" value="1"/>
</dbReference>